<protein>
    <submittedName>
        <fullName evidence="2">Uncharacterized protein</fullName>
    </submittedName>
</protein>
<name>A0ABR7WVD3_9SPHI</name>
<accession>A0ABR7WVD3</accession>
<dbReference type="EMBL" id="JACWMY010000011">
    <property type="protein sequence ID" value="MBD1366252.1"/>
    <property type="molecule type" value="Genomic_DNA"/>
</dbReference>
<reference evidence="2 3" key="1">
    <citation type="submission" date="2020-09" db="EMBL/GenBank/DDBJ databases">
        <title>Novel species of Mucilaginibacter isolated from a glacier on the Tibetan Plateau.</title>
        <authorList>
            <person name="Liu Q."/>
            <person name="Xin Y.-H."/>
        </authorList>
    </citation>
    <scope>NUCLEOTIDE SEQUENCE [LARGE SCALE GENOMIC DNA]</scope>
    <source>
        <strain evidence="2 3">ZT4R22</strain>
    </source>
</reference>
<gene>
    <name evidence="2" type="ORF">IDJ77_20740</name>
</gene>
<keyword evidence="1" id="KW-1133">Transmembrane helix</keyword>
<keyword evidence="1" id="KW-0812">Transmembrane</keyword>
<organism evidence="2 3">
    <name type="scientific">Mucilaginibacter pankratovii</name>
    <dbReference type="NCBI Taxonomy" id="2772110"/>
    <lineage>
        <taxon>Bacteria</taxon>
        <taxon>Pseudomonadati</taxon>
        <taxon>Bacteroidota</taxon>
        <taxon>Sphingobacteriia</taxon>
        <taxon>Sphingobacteriales</taxon>
        <taxon>Sphingobacteriaceae</taxon>
        <taxon>Mucilaginibacter</taxon>
    </lineage>
</organism>
<dbReference type="RefSeq" id="WP_191190894.1">
    <property type="nucleotide sequence ID" value="NZ_JACWMY010000011.1"/>
</dbReference>
<evidence type="ECO:0000256" key="1">
    <source>
        <dbReference type="SAM" id="Phobius"/>
    </source>
</evidence>
<evidence type="ECO:0000313" key="3">
    <source>
        <dbReference type="Proteomes" id="UP000606600"/>
    </source>
</evidence>
<feature type="transmembrane region" description="Helical" evidence="1">
    <location>
        <begin position="124"/>
        <end position="145"/>
    </location>
</feature>
<dbReference type="Proteomes" id="UP000606600">
    <property type="component" value="Unassembled WGS sequence"/>
</dbReference>
<keyword evidence="1" id="KW-0472">Membrane</keyword>
<evidence type="ECO:0000313" key="2">
    <source>
        <dbReference type="EMBL" id="MBD1366252.1"/>
    </source>
</evidence>
<comment type="caution">
    <text evidence="2">The sequence shown here is derived from an EMBL/GenBank/DDBJ whole genome shotgun (WGS) entry which is preliminary data.</text>
</comment>
<keyword evidence="3" id="KW-1185">Reference proteome</keyword>
<proteinExistence type="predicted"/>
<sequence length="166" mass="19241">MIQQQYIDSGILEAYVTGSATEAEVKELLYMKAKYPEINFALQQLELDMEHIAQHMAVTPPVGTWDKISDTIDELILRPEYDPKQFTTDNGNNNYQGFKTNNGPHFIEVESESNHMKVHKNWKWVLAAVFVLGKIFLGCAIYFYLENRQAQQQVQELKTELKQLKK</sequence>